<feature type="region of interest" description="Disordered" evidence="3">
    <location>
        <begin position="1230"/>
        <end position="1283"/>
    </location>
</feature>
<dbReference type="GO" id="GO:0005615">
    <property type="term" value="C:extracellular space"/>
    <property type="evidence" value="ECO:0007669"/>
    <property type="project" value="TreeGrafter"/>
</dbReference>
<comment type="caution">
    <text evidence="2">Lacks conserved residue(s) required for the propagation of feature annotation.</text>
</comment>
<dbReference type="InterPro" id="IPR000859">
    <property type="entry name" value="CUB_dom"/>
</dbReference>
<evidence type="ECO:0000256" key="4">
    <source>
        <dbReference type="SAM" id="SignalP"/>
    </source>
</evidence>
<evidence type="ECO:0000256" key="3">
    <source>
        <dbReference type="SAM" id="MobiDB-lite"/>
    </source>
</evidence>
<feature type="disulfide bond" evidence="2">
    <location>
        <begin position="961"/>
        <end position="988"/>
    </location>
</feature>
<feature type="chain" id="PRO_5040230930" description="CUB domain-containing protein" evidence="4">
    <location>
        <begin position="23"/>
        <end position="2217"/>
    </location>
</feature>
<dbReference type="PANTHER" id="PTHR24255:SF31">
    <property type="entry name" value="CUBILIN-LIKE PROTEIN"/>
    <property type="match status" value="1"/>
</dbReference>
<sequence length="2217" mass="253534">MAHQSIVVRTILLILLSTIVKCETTSSSSTTSESLTEVESYLKQYQRQLASATSPNNPIISSENFGNYHRPLLTSNNGLHQHIQSKSESNEFNSGQTLASASSMEQEQIQLHQSSSNQYPTVQMLTSSSQSVSSNHICESRHTTVEFDIKSEGYPNRNYSNNQDCVYYIIRESPEVCGLELRFNKFNLEQSEGCAYDFLEIDGENFCGKLPDGSRNIFRFDPKQEVKTISFQTDSQGTNAGFDIHVKQLKDCNNAFMPVKNEFGNGNGLRTHKCTFVSSEREARMTSLRFPDPYPDDILCVYTIERPKRPDSSKFCSVELRFTNFDLQESEDCVDDFLELENQRYCGQQLNGTSKIVKFDEDGAIKFLFKTDNSGSIDSKGFALNYTLIECIESQLKTQTVEDSMDEMQTEFESERLEAISTTTIATISTDQSLNNKGFGLKKLASTSGQSNQTNHFYRAPCFQLFTDQKFVLSSDLVNGTYRENLECLFTIRRFSSKVCYLEMHFRQFDLEASPDCQYDYVEIGTAVRLCGTLQRETSRIYRFDRPEMFVNFHTDASTERAGFKIDVNQLECDGDRIVRKEQSSDAELDDSLQRLDSQRELREPEDDGVQHVGQFNQTSQAITKPQQVVLQQQETSEFDLFDGRGIRGEGESRFEKADYYCSKILEEKEFFIHSPGYPSGYQTELDCLYLIRPYRPTVCKIEINFDQFELQPYDYSKNCLRSDFVDIDSREQLCGKLPESQSKMYSFLNQSFFIHFHSDTFRTNFDKGFRLFVRQIDCDRPPYILPQQNKNAISGRTSSTSITTPHFSRCNKIFSGSSFELKSPLYPSSYLSNSYCQYRIIKIRAEPIKICYLEVNFHEFDLQESPNCTKDFLSFNGVRICGHIVRDSIRLFPFYDNEFVITFSSDRVINNRGFHLQIRQQECATPPDPIKTSRIPQRPPKDSTRPHFSNYQIIQANQQCQQHSYGSKLIEFQSPGYPTHYLPSLSCAYTIRKRNSQICQLEIYFIDLDIESTAGRCRFDYLLIDDEKYCNANRPTTGSLVLPFYESEKRILFRSGVDYRYGRKGFVLQARQIDCTTPNDVLPSVISPPPSAGIFPAEKFVFLPSLPSICEICVTEVTGNLQSYDYPNYYPPNVNCTYRITPLPDNCMVQMRFDEFDFDMTPECDRDYLEINGVRYCGNQLKDVSMILLNKRREDLSIRMVSHSRGAIVKPSFRGFRASYTQLPCLGAGETRRPITTKPPTKDVGPREPSVIIAPPPSRKTIGRPQPQPRPIASTSRDQQQQVEIDRIYCDTIITSERYDLKSPGYPYRYFNNLNCMYQIEKSSANVCRLRITFNYFNIVGEDGQCSGDYLEAFNSKICGVLERYTKKEIPFLQQKIMLNFHSNEARTANGFHLLLEQIDCIQGAPGQPMDNIPYPMSNTPQPTGPNHRQEVMKYDDDEITPEFDQSKKTVSTMNPLTMQETTITMQPKTTMTTTTTTTTTSTTTPSPTETRRPVKIAEKSRVTYEEQEMEPIGTPGQPDSETYPLRYFSRNITVIGTDQRGLNRNDRPYPPTPVEWHTQQRIKWDSPTIDPVKGGPIGDVDDDNQPSMQFKRPSICNKMEISDMYFEIQSDDLLPSGNGITRSCQVLIHKSKPSICQLDIHFVQYWANNDTTCGQQYLSIDGERICGEVPANTIKKFWFVRPDLYLFVKLPKRSNGNRFMIKARQVECAHNLNQSQSSNEMKKMLPYPNDVKPRSYGTKSQGHYYSQVKSNDRWPEQRPELMATYGSSGQPQPEQVAPRSYNPSCDQIATETNYRIVSPRPSNVGSHHCRYTIRRTGDKICALDIKFVSFHLAEDQNESLNRCSSQYIEIDSGKICGAFPVGHERRYHFLSNEEEKMIYYHSNQSKSGDFVLDVKQVDDCSKPLTPQRPTLSMPTICDISSSALRGQLKSPNYPSPYDDFTRCTYRIQAVSDNYCSLKIMINDLDIEKGHDHGRMACEKDALKLRHNMRLCGRELSQNDYTIPFEFQNGQRVAEIQFSSDAKGSGRGFNLDFIQELCPTKSMEPTYRGSYKGPTSPGRASKTNQLRFEKLSDANSLIRNPMRPNYPPNYVSKAHLLKSMDRKQFIKLMLQEEEREKMRLNINSSTSSSSSTTEKPTEPTLLTSSSTIPTTTIGSTLIPTTIQSNFLSSEQSITTMDPTDQIGMITTTSTSLIVNTADTTSNPIDPTTQITLKLKE</sequence>
<feature type="region of interest" description="Disordered" evidence="3">
    <location>
        <begin position="1473"/>
        <end position="1525"/>
    </location>
</feature>
<proteinExistence type="predicted"/>
<feature type="domain" description="CUB" evidence="5">
    <location>
        <begin position="1111"/>
        <end position="1224"/>
    </location>
</feature>
<feature type="signal peptide" evidence="4">
    <location>
        <begin position="1"/>
        <end position="22"/>
    </location>
</feature>
<evidence type="ECO:0000256" key="2">
    <source>
        <dbReference type="PROSITE-ProRule" id="PRU00059"/>
    </source>
</evidence>
<reference evidence="6" key="1">
    <citation type="submission" date="2022-12" db="EMBL/GenBank/DDBJ databases">
        <title>Genome assemblies of Blomia tropicalis.</title>
        <authorList>
            <person name="Cui Y."/>
        </authorList>
    </citation>
    <scope>NUCLEOTIDE SEQUENCE</scope>
    <source>
        <tissue evidence="6">Adult mites</tissue>
    </source>
</reference>
<dbReference type="GO" id="GO:0004252">
    <property type="term" value="F:serine-type endopeptidase activity"/>
    <property type="evidence" value="ECO:0007669"/>
    <property type="project" value="TreeGrafter"/>
</dbReference>
<gene>
    <name evidence="6" type="ORF">RDWZM_001021</name>
</gene>
<accession>A0A9Q0RQZ7</accession>
<protein>
    <recommendedName>
        <fullName evidence="5">CUB domain-containing protein</fullName>
    </recommendedName>
</protein>
<feature type="domain" description="CUB" evidence="5">
    <location>
        <begin position="138"/>
        <end position="249"/>
    </location>
</feature>
<feature type="domain" description="CUB" evidence="5">
    <location>
        <begin position="462"/>
        <end position="571"/>
    </location>
</feature>
<feature type="domain" description="CUB" evidence="5">
    <location>
        <begin position="811"/>
        <end position="922"/>
    </location>
</feature>
<feature type="region of interest" description="Disordered" evidence="3">
    <location>
        <begin position="2046"/>
        <end position="2066"/>
    </location>
</feature>
<dbReference type="PANTHER" id="PTHR24255">
    <property type="entry name" value="COMPLEMENT COMPONENT 1, S SUBCOMPONENT-RELATED"/>
    <property type="match status" value="1"/>
</dbReference>
<dbReference type="Pfam" id="PF00431">
    <property type="entry name" value="CUB"/>
    <property type="match status" value="9"/>
</dbReference>
<evidence type="ECO:0000313" key="7">
    <source>
        <dbReference type="Proteomes" id="UP001142055"/>
    </source>
</evidence>
<dbReference type="OMA" id="NCTYRIT"/>
<dbReference type="CDD" id="cd00041">
    <property type="entry name" value="CUB"/>
    <property type="match status" value="9"/>
</dbReference>
<feature type="compositionally biased region" description="Basic and acidic residues" evidence="3">
    <location>
        <begin position="1491"/>
        <end position="1506"/>
    </location>
</feature>
<dbReference type="InterPro" id="IPR035914">
    <property type="entry name" value="Sperma_CUB_dom_sf"/>
</dbReference>
<feature type="compositionally biased region" description="Low complexity" evidence="3">
    <location>
        <begin position="2125"/>
        <end position="2149"/>
    </location>
</feature>
<evidence type="ECO:0000313" key="6">
    <source>
        <dbReference type="EMBL" id="KAJ6222476.1"/>
    </source>
</evidence>
<evidence type="ECO:0000256" key="1">
    <source>
        <dbReference type="ARBA" id="ARBA00023157"/>
    </source>
</evidence>
<feature type="domain" description="CUB" evidence="5">
    <location>
        <begin position="274"/>
        <end position="389"/>
    </location>
</feature>
<dbReference type="Gene3D" id="2.60.120.290">
    <property type="entry name" value="Spermadhesin, CUB domain"/>
    <property type="match status" value="10"/>
</dbReference>
<keyword evidence="7" id="KW-1185">Reference proteome</keyword>
<dbReference type="Proteomes" id="UP001142055">
    <property type="component" value="Chromosome 1"/>
</dbReference>
<feature type="domain" description="CUB" evidence="5">
    <location>
        <begin position="1787"/>
        <end position="1861"/>
    </location>
</feature>
<keyword evidence="1 2" id="KW-1015">Disulfide bond</keyword>
<feature type="domain" description="CUB" evidence="5">
    <location>
        <begin position="1291"/>
        <end position="1400"/>
    </location>
</feature>
<feature type="compositionally biased region" description="Low complexity" evidence="3">
    <location>
        <begin position="1473"/>
        <end position="1490"/>
    </location>
</feature>
<dbReference type="SUPFAM" id="SSF49854">
    <property type="entry name" value="Spermadhesin, CUB domain"/>
    <property type="match status" value="10"/>
</dbReference>
<dbReference type="SMART" id="SM00042">
    <property type="entry name" value="CUB"/>
    <property type="match status" value="9"/>
</dbReference>
<organism evidence="6 7">
    <name type="scientific">Blomia tropicalis</name>
    <name type="common">Mite</name>
    <dbReference type="NCBI Taxonomy" id="40697"/>
    <lineage>
        <taxon>Eukaryota</taxon>
        <taxon>Metazoa</taxon>
        <taxon>Ecdysozoa</taxon>
        <taxon>Arthropoda</taxon>
        <taxon>Chelicerata</taxon>
        <taxon>Arachnida</taxon>
        <taxon>Acari</taxon>
        <taxon>Acariformes</taxon>
        <taxon>Sarcoptiformes</taxon>
        <taxon>Astigmata</taxon>
        <taxon>Glycyphagoidea</taxon>
        <taxon>Echimyopodidae</taxon>
        <taxon>Blomia</taxon>
    </lineage>
</organism>
<feature type="domain" description="CUB" evidence="5">
    <location>
        <begin position="1919"/>
        <end position="2037"/>
    </location>
</feature>
<feature type="domain" description="CUB" evidence="5">
    <location>
        <begin position="961"/>
        <end position="1074"/>
    </location>
</feature>
<dbReference type="PROSITE" id="PS01180">
    <property type="entry name" value="CUB"/>
    <property type="match status" value="10"/>
</dbReference>
<feature type="compositionally biased region" description="Polar residues" evidence="3">
    <location>
        <begin position="1274"/>
        <end position="1283"/>
    </location>
</feature>
<feature type="region of interest" description="Disordered" evidence="3">
    <location>
        <begin position="2121"/>
        <end position="2149"/>
    </location>
</feature>
<feature type="domain" description="CUB" evidence="5">
    <location>
        <begin position="662"/>
        <end position="777"/>
    </location>
</feature>
<name>A0A9Q0RQZ7_BLOTA</name>
<feature type="disulfide bond" evidence="2">
    <location>
        <begin position="138"/>
        <end position="165"/>
    </location>
</feature>
<keyword evidence="4" id="KW-0732">Signal</keyword>
<comment type="caution">
    <text evidence="6">The sequence shown here is derived from an EMBL/GenBank/DDBJ whole genome shotgun (WGS) entry which is preliminary data.</text>
</comment>
<evidence type="ECO:0000259" key="5">
    <source>
        <dbReference type="PROSITE" id="PS01180"/>
    </source>
</evidence>
<dbReference type="EMBL" id="JAPWDV010000001">
    <property type="protein sequence ID" value="KAJ6222476.1"/>
    <property type="molecule type" value="Genomic_DNA"/>
</dbReference>